<dbReference type="AlphaFoldDB" id="A0A0G1CH96"/>
<reference evidence="1 2" key="1">
    <citation type="journal article" date="2015" name="Nature">
        <title>rRNA introns, odd ribosomes, and small enigmatic genomes across a large radiation of phyla.</title>
        <authorList>
            <person name="Brown C.T."/>
            <person name="Hug L.A."/>
            <person name="Thomas B.C."/>
            <person name="Sharon I."/>
            <person name="Castelle C.J."/>
            <person name="Singh A."/>
            <person name="Wilkins M.J."/>
            <person name="Williams K.H."/>
            <person name="Banfield J.F."/>
        </authorList>
    </citation>
    <scope>NUCLEOTIDE SEQUENCE [LARGE SCALE GENOMIC DNA]</scope>
</reference>
<gene>
    <name evidence="1" type="ORF">UV59_C0013G0027</name>
</gene>
<organism evidence="1 2">
    <name type="scientific">Candidatus Gottesmanbacteria bacterium GW2011_GWA1_43_11</name>
    <dbReference type="NCBI Taxonomy" id="1618436"/>
    <lineage>
        <taxon>Bacteria</taxon>
        <taxon>Candidatus Gottesmaniibacteriota</taxon>
    </lineage>
</organism>
<dbReference type="Proteomes" id="UP000034543">
    <property type="component" value="Unassembled WGS sequence"/>
</dbReference>
<dbReference type="STRING" id="1618436.UV59_C0013G0027"/>
<comment type="caution">
    <text evidence="1">The sequence shown here is derived from an EMBL/GenBank/DDBJ whole genome shotgun (WGS) entry which is preliminary data.</text>
</comment>
<name>A0A0G1CH96_9BACT</name>
<sequence length="464" mass="52710">MQHDMTKFTETLCALHTQSGLEFPFNGGSAYDHISELPELIKKQWAVRAGILESVQQEFADAPDVISAVKMFNELAPFIDRLFIVHLLKNSVSDVITHAWTHYDSKAATGLERQISSLFKNDQYRDFFHRNRETAASFKLVQLLIREDDPFQLDLLTRELERLAIQAYQNGKMIFLFCLSDYYTNPNGFARPVPTHPINRIAPVHFEPDMRLLYPSSDQQIKPVLNAGWLRLRYLHPRQSVPDSVVPTIIGSGLGWAGAQIISYTTAETLNSKGFVLSTNLFKHEKTKQALLHLLRQEEPKSLPYVTTVAHALHELGHEFYELNIKLFLEVAADIAACIVGTEMVTHNELPISMEDWVIGLLVENIALAQLPATGKDNEDGYLFSGRLMLNQLFAHKIIKFAESRLSIDDSPLQINEFLLELKYFHEGLFRKDPAAFLRLRTVIPDAQTVSLLQLIVKQPMGSE</sequence>
<evidence type="ECO:0000313" key="2">
    <source>
        <dbReference type="Proteomes" id="UP000034543"/>
    </source>
</evidence>
<proteinExistence type="predicted"/>
<dbReference type="EMBL" id="LCFB01000013">
    <property type="protein sequence ID" value="KKS84849.1"/>
    <property type="molecule type" value="Genomic_DNA"/>
</dbReference>
<protein>
    <submittedName>
        <fullName evidence="1">Uncharacterized protein</fullName>
    </submittedName>
</protein>
<accession>A0A0G1CH96</accession>
<evidence type="ECO:0000313" key="1">
    <source>
        <dbReference type="EMBL" id="KKS84849.1"/>
    </source>
</evidence>